<dbReference type="EMBL" id="RQGT01000104">
    <property type="protein sequence ID" value="TGM10724.1"/>
    <property type="molecule type" value="Genomic_DNA"/>
</dbReference>
<accession>A0ABY2MX92</accession>
<proteinExistence type="predicted"/>
<organism evidence="2 3">
    <name type="scientific">Leptospira stimsonii</name>
    <dbReference type="NCBI Taxonomy" id="2202203"/>
    <lineage>
        <taxon>Bacteria</taxon>
        <taxon>Pseudomonadati</taxon>
        <taxon>Spirochaetota</taxon>
        <taxon>Spirochaetia</taxon>
        <taxon>Leptospirales</taxon>
        <taxon>Leptospiraceae</taxon>
        <taxon>Leptospira</taxon>
    </lineage>
</organism>
<name>A0ABY2MX92_9LEPT</name>
<reference evidence="3" key="1">
    <citation type="journal article" date="2019" name="PLoS Negl. Trop. Dis.">
        <title>Revisiting the worldwide diversity of Leptospira species in the environment.</title>
        <authorList>
            <person name="Vincent A.T."/>
            <person name="Schiettekatte O."/>
            <person name="Bourhy P."/>
            <person name="Veyrier F.J."/>
            <person name="Picardeau M."/>
        </authorList>
    </citation>
    <scope>NUCLEOTIDE SEQUENCE [LARGE SCALE GENOMIC DNA]</scope>
    <source>
        <strain evidence="3">201702407</strain>
    </source>
</reference>
<evidence type="ECO:0000313" key="2">
    <source>
        <dbReference type="EMBL" id="TGM10724.1"/>
    </source>
</evidence>
<dbReference type="Proteomes" id="UP000297422">
    <property type="component" value="Unassembled WGS sequence"/>
</dbReference>
<keyword evidence="3" id="KW-1185">Reference proteome</keyword>
<protein>
    <submittedName>
        <fullName evidence="2">Uncharacterized protein</fullName>
    </submittedName>
</protein>
<gene>
    <name evidence="2" type="ORF">EHQ90_17805</name>
</gene>
<sequence>MRPAGDFDHYLAEEPEQSPSNPTVKLGDLIELLPKVKKDLKPGMSFSSISKTLKMHPAIRNYSYKEGHKKGLTCSGVKKEFIYDYVVIYQDNSGAKVKKMKNVTESFIDETLVLIFYFLNGSLIHFTSTHMIHTREDSLPGSLSNFCYLNRKHEKDDFDHAQDSILIYHIENKDIYHSKGFNKKYLEFIEPMLGTLSSKKYFEENLGECRVSFDYSEEVPAISCKKPKYNKSLSDLISFSKTNGGFFLYSWDSNEKFLLEKLSDSNIRITLQQSEAND</sequence>
<evidence type="ECO:0000256" key="1">
    <source>
        <dbReference type="SAM" id="MobiDB-lite"/>
    </source>
</evidence>
<comment type="caution">
    <text evidence="2">The sequence shown here is derived from an EMBL/GenBank/DDBJ whole genome shotgun (WGS) entry which is preliminary data.</text>
</comment>
<feature type="region of interest" description="Disordered" evidence="1">
    <location>
        <begin position="1"/>
        <end position="22"/>
    </location>
</feature>
<feature type="compositionally biased region" description="Basic and acidic residues" evidence="1">
    <location>
        <begin position="1"/>
        <end position="12"/>
    </location>
</feature>
<evidence type="ECO:0000313" key="3">
    <source>
        <dbReference type="Proteomes" id="UP000297422"/>
    </source>
</evidence>